<evidence type="ECO:0000313" key="3">
    <source>
        <dbReference type="Proteomes" id="UP001156870"/>
    </source>
</evidence>
<feature type="transmembrane region" description="Helical" evidence="1">
    <location>
        <begin position="26"/>
        <end position="46"/>
    </location>
</feature>
<protein>
    <submittedName>
        <fullName evidence="2">Uncharacterized protein</fullName>
    </submittedName>
</protein>
<proteinExistence type="predicted"/>
<dbReference type="AlphaFoldDB" id="A0AA37WN61"/>
<organism evidence="2 3">
    <name type="scientific">Marinibactrum halimedae</name>
    <dbReference type="NCBI Taxonomy" id="1444977"/>
    <lineage>
        <taxon>Bacteria</taxon>
        <taxon>Pseudomonadati</taxon>
        <taxon>Pseudomonadota</taxon>
        <taxon>Gammaproteobacteria</taxon>
        <taxon>Cellvibrionales</taxon>
        <taxon>Cellvibrionaceae</taxon>
        <taxon>Marinibactrum</taxon>
    </lineage>
</organism>
<evidence type="ECO:0000256" key="1">
    <source>
        <dbReference type="SAM" id="Phobius"/>
    </source>
</evidence>
<feature type="transmembrane region" description="Helical" evidence="1">
    <location>
        <begin position="66"/>
        <end position="85"/>
    </location>
</feature>
<sequence length="103" mass="11777">MELTHKPTKKMQTINYESEEAGEMKLGILIYYSMLGAILLFIFIAGSMMTPDEFLYGFSAYIGSNWIDWLIILSILLGPGIAYLYHTKRKAETNSEINSRTEK</sequence>
<keyword evidence="1" id="KW-0472">Membrane</keyword>
<gene>
    <name evidence="2" type="ORF">GCM10007877_34880</name>
</gene>
<reference evidence="2 3" key="1">
    <citation type="journal article" date="2014" name="Int. J. Syst. Evol. Microbiol.">
        <title>Complete genome sequence of Corynebacterium casei LMG S-19264T (=DSM 44701T), isolated from a smear-ripened cheese.</title>
        <authorList>
            <consortium name="US DOE Joint Genome Institute (JGI-PGF)"/>
            <person name="Walter F."/>
            <person name="Albersmeier A."/>
            <person name="Kalinowski J."/>
            <person name="Ruckert C."/>
        </authorList>
    </citation>
    <scope>NUCLEOTIDE SEQUENCE [LARGE SCALE GENOMIC DNA]</scope>
    <source>
        <strain evidence="2 3">NBRC 110095</strain>
    </source>
</reference>
<dbReference type="Proteomes" id="UP001156870">
    <property type="component" value="Unassembled WGS sequence"/>
</dbReference>
<name>A0AA37WN61_9GAMM</name>
<dbReference type="RefSeq" id="WP_232593514.1">
    <property type="nucleotide sequence ID" value="NZ_BSPD01000087.1"/>
</dbReference>
<keyword evidence="1" id="KW-0812">Transmembrane</keyword>
<dbReference type="EMBL" id="BSPD01000087">
    <property type="protein sequence ID" value="GLS27769.1"/>
    <property type="molecule type" value="Genomic_DNA"/>
</dbReference>
<keyword evidence="3" id="KW-1185">Reference proteome</keyword>
<accession>A0AA37WN61</accession>
<comment type="caution">
    <text evidence="2">The sequence shown here is derived from an EMBL/GenBank/DDBJ whole genome shotgun (WGS) entry which is preliminary data.</text>
</comment>
<evidence type="ECO:0000313" key="2">
    <source>
        <dbReference type="EMBL" id="GLS27769.1"/>
    </source>
</evidence>
<keyword evidence="1" id="KW-1133">Transmembrane helix</keyword>